<evidence type="ECO:0000259" key="1">
    <source>
        <dbReference type="SMART" id="SM00966"/>
    </source>
</evidence>
<dbReference type="STRING" id="1267564.SAMN05192561_11036"/>
<name>A0A1H6JAT1_9EURY</name>
<evidence type="ECO:0000313" key="2">
    <source>
        <dbReference type="EMBL" id="SEH59217.1"/>
    </source>
</evidence>
<organism evidence="2 3">
    <name type="scientific">Halopenitus malekzadehii</name>
    <dbReference type="NCBI Taxonomy" id="1267564"/>
    <lineage>
        <taxon>Archaea</taxon>
        <taxon>Methanobacteriati</taxon>
        <taxon>Methanobacteriota</taxon>
        <taxon>Stenosarchaea group</taxon>
        <taxon>Halobacteria</taxon>
        <taxon>Halobacteriales</taxon>
        <taxon>Haloferacaceae</taxon>
        <taxon>Halopenitus</taxon>
    </lineage>
</organism>
<evidence type="ECO:0000313" key="3">
    <source>
        <dbReference type="Proteomes" id="UP000199215"/>
    </source>
</evidence>
<sequence>MSHEIENETTVNESYSITVPAAVRQAAGVEAGDKLRWHVDEDGTISVELVKQRYGAFSRLDPVDIGESTDAAEDHDLIAGDS</sequence>
<dbReference type="InterPro" id="IPR037914">
    <property type="entry name" value="SpoVT-AbrB_sf"/>
</dbReference>
<dbReference type="Gene3D" id="2.10.260.10">
    <property type="match status" value="1"/>
</dbReference>
<dbReference type="AlphaFoldDB" id="A0A1H6JAT1"/>
<gene>
    <name evidence="2" type="ORF">SAMN05192561_11036</name>
</gene>
<keyword evidence="3" id="KW-1185">Reference proteome</keyword>
<accession>A0A1H6JAT1</accession>
<feature type="domain" description="SpoVT-AbrB" evidence="1">
    <location>
        <begin position="9"/>
        <end position="55"/>
    </location>
</feature>
<dbReference type="SUPFAM" id="SSF89447">
    <property type="entry name" value="AbrB/MazE/MraZ-like"/>
    <property type="match status" value="1"/>
</dbReference>
<dbReference type="GO" id="GO:0003677">
    <property type="term" value="F:DNA binding"/>
    <property type="evidence" value="ECO:0007669"/>
    <property type="project" value="UniProtKB-KW"/>
</dbReference>
<protein>
    <submittedName>
        <fullName evidence="2">Bifunctional DNA-binding transcriptional regulator of stationary/sporulation/toxin gene expression and antitoxin component of the YhaV-PrlF toxin-antitoxin module</fullName>
    </submittedName>
</protein>
<dbReference type="InterPro" id="IPR007159">
    <property type="entry name" value="SpoVT-AbrB_dom"/>
</dbReference>
<dbReference type="RefSeq" id="WP_092817503.1">
    <property type="nucleotide sequence ID" value="NZ_FNWU01000010.1"/>
</dbReference>
<dbReference type="Proteomes" id="UP000199215">
    <property type="component" value="Unassembled WGS sequence"/>
</dbReference>
<dbReference type="OrthoDB" id="67352at2157"/>
<proteinExistence type="predicted"/>
<keyword evidence="2" id="KW-0238">DNA-binding</keyword>
<reference evidence="2 3" key="1">
    <citation type="submission" date="2016-10" db="EMBL/GenBank/DDBJ databases">
        <authorList>
            <person name="de Groot N.N."/>
        </authorList>
    </citation>
    <scope>NUCLEOTIDE SEQUENCE [LARGE SCALE GENOMIC DNA]</scope>
    <source>
        <strain evidence="2 3">IBRC-M10418</strain>
    </source>
</reference>
<dbReference type="Pfam" id="PF04014">
    <property type="entry name" value="MazE_antitoxin"/>
    <property type="match status" value="1"/>
</dbReference>
<dbReference type="SMART" id="SM00966">
    <property type="entry name" value="SpoVT_AbrB"/>
    <property type="match status" value="1"/>
</dbReference>
<dbReference type="EMBL" id="FNWU01000010">
    <property type="protein sequence ID" value="SEH59217.1"/>
    <property type="molecule type" value="Genomic_DNA"/>
</dbReference>